<reference evidence="1 2" key="1">
    <citation type="submission" date="2020-06" db="EMBL/GenBank/DDBJ databases">
        <title>Description of novel acetic acid bacteria.</title>
        <authorList>
            <person name="Sombolestani A."/>
        </authorList>
    </citation>
    <scope>NUCLEOTIDE SEQUENCE [LARGE SCALE GENOMIC DNA]</scope>
    <source>
        <strain evidence="1 2">LMG 27010</strain>
    </source>
</reference>
<evidence type="ECO:0000313" key="2">
    <source>
        <dbReference type="Proteomes" id="UP000585665"/>
    </source>
</evidence>
<evidence type="ECO:0000313" key="1">
    <source>
        <dbReference type="EMBL" id="NVN39355.1"/>
    </source>
</evidence>
<proteinExistence type="predicted"/>
<name>A0A850P3W2_9PROT</name>
<dbReference type="EMBL" id="JABXXR010000007">
    <property type="protein sequence ID" value="NVN39355.1"/>
    <property type="molecule type" value="Genomic_DNA"/>
</dbReference>
<organism evidence="1 2">
    <name type="scientific">Ameyamaea chiangmaiensis</name>
    <dbReference type="NCBI Taxonomy" id="442969"/>
    <lineage>
        <taxon>Bacteria</taxon>
        <taxon>Pseudomonadati</taxon>
        <taxon>Pseudomonadota</taxon>
        <taxon>Alphaproteobacteria</taxon>
        <taxon>Acetobacterales</taxon>
        <taxon>Acetobacteraceae</taxon>
        <taxon>Ameyamaea</taxon>
    </lineage>
</organism>
<dbReference type="AlphaFoldDB" id="A0A850P3W2"/>
<protein>
    <submittedName>
        <fullName evidence="1">Uncharacterized protein</fullName>
    </submittedName>
</protein>
<accession>A0A850P3W2</accession>
<sequence>MFRDSITTMHNDIWPGAMTDEYRANLAPAIDWSKCAARTQQQFGAPLGSYVAARASTLVAEGGAECGGSHCASGNEKPLCGDLVGCG</sequence>
<dbReference type="RefSeq" id="WP_176612374.1">
    <property type="nucleotide sequence ID" value="NZ_JABXXR010000007.1"/>
</dbReference>
<comment type="caution">
    <text evidence="1">The sequence shown here is derived from an EMBL/GenBank/DDBJ whole genome shotgun (WGS) entry which is preliminary data.</text>
</comment>
<keyword evidence="2" id="KW-1185">Reference proteome</keyword>
<dbReference type="Proteomes" id="UP000585665">
    <property type="component" value="Unassembled WGS sequence"/>
</dbReference>
<gene>
    <name evidence="1" type="ORF">HUK82_02080</name>
</gene>